<evidence type="ECO:0000256" key="1">
    <source>
        <dbReference type="ARBA" id="ARBA00004651"/>
    </source>
</evidence>
<evidence type="ECO:0000256" key="2">
    <source>
        <dbReference type="ARBA" id="ARBA00009142"/>
    </source>
</evidence>
<dbReference type="Pfam" id="PF01925">
    <property type="entry name" value="TauE"/>
    <property type="match status" value="1"/>
</dbReference>
<dbReference type="PANTHER" id="PTHR30269:SF0">
    <property type="entry name" value="MEMBRANE TRANSPORTER PROTEIN YFCA-RELATED"/>
    <property type="match status" value="1"/>
</dbReference>
<dbReference type="AlphaFoldDB" id="A0A0S4TN20"/>
<feature type="transmembrane region" description="Helical" evidence="8">
    <location>
        <begin position="166"/>
        <end position="188"/>
    </location>
</feature>
<proteinExistence type="inferred from homology"/>
<evidence type="ECO:0000256" key="6">
    <source>
        <dbReference type="ARBA" id="ARBA00022989"/>
    </source>
</evidence>
<dbReference type="InterPro" id="IPR052017">
    <property type="entry name" value="TSUP"/>
</dbReference>
<gene>
    <name evidence="9" type="ORF">RUN39_v1_140010</name>
</gene>
<sequence length="275" mass="29405">MYRRLRRAHQWPTLRHLQPPRPHMESATPLLFGAGLLAGAMNALAGGGSFVTLPALMFAGVPSVSANASSTVALLPGAATSAWAYRRDYRGFEQVSMRAMVAVSLAGGLAGALLLMFTPSRAFDFIVPWLLLVGSLAFAFGRRAGAWLRRRMRIGRPALLLGQGALAVYGGYFGGAVGIMMMAVWSLLGHDDLRALNASRTLLVGATNVVAVLCFAAAKLVWWPQTLVMLVAAALGGYLGAHVARRLPVSVVRLLISAFGFSMTALLFWRAWSHA</sequence>
<accession>A0A0S4TN20</accession>
<feature type="transmembrane region" description="Helical" evidence="8">
    <location>
        <begin position="30"/>
        <end position="58"/>
    </location>
</feature>
<feature type="transmembrane region" description="Helical" evidence="8">
    <location>
        <begin position="64"/>
        <end position="85"/>
    </location>
</feature>
<dbReference type="PANTHER" id="PTHR30269">
    <property type="entry name" value="TRANSMEMBRANE PROTEIN YFCA"/>
    <property type="match status" value="1"/>
</dbReference>
<keyword evidence="3" id="KW-0813">Transport</keyword>
<dbReference type="GO" id="GO:0005886">
    <property type="term" value="C:plasma membrane"/>
    <property type="evidence" value="ECO:0007669"/>
    <property type="project" value="UniProtKB-SubCell"/>
</dbReference>
<evidence type="ECO:0000256" key="8">
    <source>
        <dbReference type="RuleBase" id="RU363041"/>
    </source>
</evidence>
<keyword evidence="5 8" id="KW-0812">Transmembrane</keyword>
<comment type="similarity">
    <text evidence="2 8">Belongs to the 4-toluene sulfonate uptake permease (TSUP) (TC 2.A.102) family.</text>
</comment>
<evidence type="ECO:0000256" key="3">
    <source>
        <dbReference type="ARBA" id="ARBA00022448"/>
    </source>
</evidence>
<name>A0A0S4TN20_RALSL</name>
<dbReference type="InterPro" id="IPR002781">
    <property type="entry name" value="TM_pro_TauE-like"/>
</dbReference>
<evidence type="ECO:0000256" key="7">
    <source>
        <dbReference type="ARBA" id="ARBA00023136"/>
    </source>
</evidence>
<feature type="transmembrane region" description="Helical" evidence="8">
    <location>
        <begin position="125"/>
        <end position="145"/>
    </location>
</feature>
<keyword evidence="6 8" id="KW-1133">Transmembrane helix</keyword>
<feature type="transmembrane region" description="Helical" evidence="8">
    <location>
        <begin position="250"/>
        <end position="269"/>
    </location>
</feature>
<reference evidence="9" key="1">
    <citation type="submission" date="2015-10" db="EMBL/GenBank/DDBJ databases">
        <authorList>
            <person name="Gilbert D.G."/>
        </authorList>
    </citation>
    <scope>NUCLEOTIDE SEQUENCE</scope>
    <source>
        <strain evidence="9">Phyl III-seqv23</strain>
    </source>
</reference>
<evidence type="ECO:0000256" key="4">
    <source>
        <dbReference type="ARBA" id="ARBA00022475"/>
    </source>
</evidence>
<comment type="subcellular location">
    <subcellularLocation>
        <location evidence="1 8">Cell membrane</location>
        <topology evidence="1 8">Multi-pass membrane protein</topology>
    </subcellularLocation>
</comment>
<organism evidence="9">
    <name type="scientific">Ralstonia solanacearum</name>
    <name type="common">Pseudomonas solanacearum</name>
    <dbReference type="NCBI Taxonomy" id="305"/>
    <lineage>
        <taxon>Bacteria</taxon>
        <taxon>Pseudomonadati</taxon>
        <taxon>Pseudomonadota</taxon>
        <taxon>Betaproteobacteria</taxon>
        <taxon>Burkholderiales</taxon>
        <taxon>Burkholderiaceae</taxon>
        <taxon>Ralstonia</taxon>
        <taxon>Ralstonia solanacearum species complex</taxon>
    </lineage>
</organism>
<feature type="transmembrane region" description="Helical" evidence="8">
    <location>
        <begin position="227"/>
        <end position="244"/>
    </location>
</feature>
<feature type="transmembrane region" description="Helical" evidence="8">
    <location>
        <begin position="97"/>
        <end position="119"/>
    </location>
</feature>
<dbReference type="EMBL" id="LN899819">
    <property type="protein sequence ID" value="CUV11438.1"/>
    <property type="molecule type" value="Genomic_DNA"/>
</dbReference>
<protein>
    <recommendedName>
        <fullName evidence="8">Probable membrane transporter protein</fullName>
    </recommendedName>
</protein>
<keyword evidence="7 8" id="KW-0472">Membrane</keyword>
<keyword evidence="4 8" id="KW-1003">Cell membrane</keyword>
<evidence type="ECO:0000256" key="5">
    <source>
        <dbReference type="ARBA" id="ARBA00022692"/>
    </source>
</evidence>
<evidence type="ECO:0000313" key="9">
    <source>
        <dbReference type="EMBL" id="CUV11438.1"/>
    </source>
</evidence>